<dbReference type="OrthoDB" id="9780765at2"/>
<dbReference type="Gene3D" id="3.40.50.1820">
    <property type="entry name" value="alpha/beta hydrolase"/>
    <property type="match status" value="1"/>
</dbReference>
<name>A0A1G9AGM6_9GAMM</name>
<dbReference type="InterPro" id="IPR050266">
    <property type="entry name" value="AB_hydrolase_sf"/>
</dbReference>
<dbReference type="Pfam" id="PF00561">
    <property type="entry name" value="Abhydrolase_1"/>
    <property type="match status" value="1"/>
</dbReference>
<proteinExistence type="predicted"/>
<dbReference type="PANTHER" id="PTHR43798:SF29">
    <property type="entry name" value="AB HYDROLASE-1 DOMAIN-CONTAINING PROTEIN"/>
    <property type="match status" value="1"/>
</dbReference>
<dbReference type="PRINTS" id="PR00111">
    <property type="entry name" value="ABHYDROLASE"/>
</dbReference>
<dbReference type="GO" id="GO:0003824">
    <property type="term" value="F:catalytic activity"/>
    <property type="evidence" value="ECO:0007669"/>
    <property type="project" value="InterPro"/>
</dbReference>
<organism evidence="2 3">
    <name type="scientific">Microbulbifer yueqingensis</name>
    <dbReference type="NCBI Taxonomy" id="658219"/>
    <lineage>
        <taxon>Bacteria</taxon>
        <taxon>Pseudomonadati</taxon>
        <taxon>Pseudomonadota</taxon>
        <taxon>Gammaproteobacteria</taxon>
        <taxon>Cellvibrionales</taxon>
        <taxon>Microbulbiferaceae</taxon>
        <taxon>Microbulbifer</taxon>
    </lineage>
</organism>
<dbReference type="EMBL" id="FNFH01000003">
    <property type="protein sequence ID" value="SDK25710.1"/>
    <property type="molecule type" value="Genomic_DNA"/>
</dbReference>
<dbReference type="InterPro" id="IPR000639">
    <property type="entry name" value="Epox_hydrolase-like"/>
</dbReference>
<dbReference type="AlphaFoldDB" id="A0A1G9AGM6"/>
<dbReference type="PANTHER" id="PTHR43798">
    <property type="entry name" value="MONOACYLGLYCEROL LIPASE"/>
    <property type="match status" value="1"/>
</dbReference>
<dbReference type="InterPro" id="IPR029058">
    <property type="entry name" value="AB_hydrolase_fold"/>
</dbReference>
<dbReference type="STRING" id="658219.SAMN05216212_1977"/>
<keyword evidence="3" id="KW-1185">Reference proteome</keyword>
<dbReference type="RefSeq" id="WP_091512733.1">
    <property type="nucleotide sequence ID" value="NZ_FNFH01000003.1"/>
</dbReference>
<dbReference type="SUPFAM" id="SSF53474">
    <property type="entry name" value="alpha/beta-Hydrolases"/>
    <property type="match status" value="1"/>
</dbReference>
<gene>
    <name evidence="2" type="ORF">SAMN05216212_1977</name>
</gene>
<accession>A0A1G9AGM6</accession>
<feature type="domain" description="AB hydrolase-1" evidence="1">
    <location>
        <begin position="20"/>
        <end position="248"/>
    </location>
</feature>
<dbReference type="InterPro" id="IPR000073">
    <property type="entry name" value="AB_hydrolase_1"/>
</dbReference>
<evidence type="ECO:0000313" key="3">
    <source>
        <dbReference type="Proteomes" id="UP000199305"/>
    </source>
</evidence>
<sequence>MPVVQRDSLALHYEIQGSGPALLLLHSFLCSGAMWREQVETLAEKYTVITMDIRGHGESSVPQQPFNLYDLMEDALAVLDREGIDSAVWAGLSIGGMIALRAAVKAPQRVSGLILMDTHAGPEKMLKQMRYRLMVLAARVFGIRALLPQVNKLMFGDFTLVNKRDLVNEWQEVFARVPMPTIAHGVNALCRRDSLLSRLGLIEKPTLVIVGDDDRSLPPHLSREIADGIQGARLEMIAKAGHLTALEQPQAVTGTMQDFLAGIAAGEPAAGAPRSENSAAQHS</sequence>
<protein>
    <submittedName>
        <fullName evidence="2">Pimeloyl-ACP methyl ester carboxylesterase</fullName>
    </submittedName>
</protein>
<evidence type="ECO:0000313" key="2">
    <source>
        <dbReference type="EMBL" id="SDK25710.1"/>
    </source>
</evidence>
<dbReference type="PRINTS" id="PR00412">
    <property type="entry name" value="EPOXHYDRLASE"/>
</dbReference>
<evidence type="ECO:0000259" key="1">
    <source>
        <dbReference type="Pfam" id="PF00561"/>
    </source>
</evidence>
<dbReference type="Proteomes" id="UP000199305">
    <property type="component" value="Unassembled WGS sequence"/>
</dbReference>
<reference evidence="3" key="1">
    <citation type="submission" date="2016-10" db="EMBL/GenBank/DDBJ databases">
        <authorList>
            <person name="Varghese N."/>
            <person name="Submissions S."/>
        </authorList>
    </citation>
    <scope>NUCLEOTIDE SEQUENCE [LARGE SCALE GENOMIC DNA]</scope>
    <source>
        <strain evidence="3">CGMCC 1.10658</strain>
    </source>
</reference>